<evidence type="ECO:0000256" key="1">
    <source>
        <dbReference type="ARBA" id="ARBA00022801"/>
    </source>
</evidence>
<evidence type="ECO:0000313" key="4">
    <source>
        <dbReference type="Proteomes" id="UP000019243"/>
    </source>
</evidence>
<name>W7C7Q4_9LIST</name>
<sequence>MHEMLTQMLERGIIPGATYGTYASGEWFNQQIGQAQIEPTRAAFTTPAYYDLASLTKVLVTTPLLLMLMEDGKIDLNDKVQQYLPRFKYAEVTVKHLLTHASGLAKNIPQYPMMKATAVLDYMYAVPQITAVGQIEYSDVNFLLLGELITTISAATMAHLYERKIAQPLGLKESGYCPNRMQQASCVPTELHPTRGLIKGIVHDHKAFCLDGMAAHAGLFATLEDIEILVSHLFGFASPFLLTDKSRQLLMTIQSQDESNQRALGWDLLLTKSAVPIMYHTGFTGTFILVNPTKAEAAVVLTNRIHPHRHNPTFLSERDQFIERYLNREE</sequence>
<dbReference type="Gene3D" id="3.40.710.10">
    <property type="entry name" value="DD-peptidase/beta-lactamase superfamily"/>
    <property type="match status" value="1"/>
</dbReference>
<keyword evidence="4" id="KW-1185">Reference proteome</keyword>
<dbReference type="Proteomes" id="UP000019243">
    <property type="component" value="Unassembled WGS sequence"/>
</dbReference>
<proteinExistence type="predicted"/>
<dbReference type="SUPFAM" id="SSF56601">
    <property type="entry name" value="beta-lactamase/transpeptidase-like"/>
    <property type="match status" value="1"/>
</dbReference>
<dbReference type="STRING" id="1265861.BCAMP_11740"/>
<evidence type="ECO:0000259" key="2">
    <source>
        <dbReference type="Pfam" id="PF00144"/>
    </source>
</evidence>
<dbReference type="RefSeq" id="WP_035315605.1">
    <property type="nucleotide sequence ID" value="NZ_AODH01000056.1"/>
</dbReference>
<dbReference type="PANTHER" id="PTHR43283">
    <property type="entry name" value="BETA-LACTAMASE-RELATED"/>
    <property type="match status" value="1"/>
</dbReference>
<feature type="domain" description="Beta-lactamase-related" evidence="2">
    <location>
        <begin position="4"/>
        <end position="309"/>
    </location>
</feature>
<dbReference type="AlphaFoldDB" id="W7C7Q4"/>
<dbReference type="InterPro" id="IPR001466">
    <property type="entry name" value="Beta-lactam-related"/>
</dbReference>
<evidence type="ECO:0000313" key="3">
    <source>
        <dbReference type="EMBL" id="EUJ35464.1"/>
    </source>
</evidence>
<dbReference type="GO" id="GO:0016787">
    <property type="term" value="F:hydrolase activity"/>
    <property type="evidence" value="ECO:0007669"/>
    <property type="project" value="UniProtKB-KW"/>
</dbReference>
<organism evidence="3 4">
    <name type="scientific">Brochothrix campestris FSL F6-1037</name>
    <dbReference type="NCBI Taxonomy" id="1265861"/>
    <lineage>
        <taxon>Bacteria</taxon>
        <taxon>Bacillati</taxon>
        <taxon>Bacillota</taxon>
        <taxon>Bacilli</taxon>
        <taxon>Bacillales</taxon>
        <taxon>Listeriaceae</taxon>
        <taxon>Brochothrix</taxon>
    </lineage>
</organism>
<accession>W7C7Q4</accession>
<dbReference type="InterPro" id="IPR012338">
    <property type="entry name" value="Beta-lactam/transpept-like"/>
</dbReference>
<keyword evidence="1" id="KW-0378">Hydrolase</keyword>
<dbReference type="Pfam" id="PF00144">
    <property type="entry name" value="Beta-lactamase"/>
    <property type="match status" value="1"/>
</dbReference>
<gene>
    <name evidence="3" type="ORF">BCAMP_11740</name>
</gene>
<protein>
    <submittedName>
        <fullName evidence="3">Beta-lactamase</fullName>
    </submittedName>
</protein>
<dbReference type="PANTHER" id="PTHR43283:SF11">
    <property type="entry name" value="BETA-LACTAMASE-RELATED DOMAIN-CONTAINING PROTEIN"/>
    <property type="match status" value="1"/>
</dbReference>
<comment type="caution">
    <text evidence="3">The sequence shown here is derived from an EMBL/GenBank/DDBJ whole genome shotgun (WGS) entry which is preliminary data.</text>
</comment>
<dbReference type="OrthoDB" id="9770183at2"/>
<dbReference type="InterPro" id="IPR050789">
    <property type="entry name" value="Diverse_Enzym_Activities"/>
</dbReference>
<dbReference type="EMBL" id="AODH01000056">
    <property type="protein sequence ID" value="EUJ35464.1"/>
    <property type="molecule type" value="Genomic_DNA"/>
</dbReference>
<reference evidence="3 4" key="1">
    <citation type="submission" date="2012-12" db="EMBL/GenBank/DDBJ databases">
        <title>Novel taxa of Listeriaceae from agricultural environments in the United States.</title>
        <authorList>
            <person name="den Bakker H.C."/>
            <person name="Allred A."/>
            <person name="Warchocki S."/>
            <person name="Wright E.M."/>
            <person name="Burrell A."/>
            <person name="Nightingale K.K."/>
            <person name="Kephart D."/>
            <person name="Wiedmann M."/>
        </authorList>
    </citation>
    <scope>NUCLEOTIDE SEQUENCE [LARGE SCALE GENOMIC DNA]</scope>
    <source>
        <strain evidence="3 4">FSL F6-1037</strain>
    </source>
</reference>